<evidence type="ECO:0000313" key="4">
    <source>
        <dbReference type="Proteomes" id="UP001215598"/>
    </source>
</evidence>
<feature type="compositionally biased region" description="Basic and acidic residues" evidence="1">
    <location>
        <begin position="619"/>
        <end position="637"/>
    </location>
</feature>
<evidence type="ECO:0000313" key="3">
    <source>
        <dbReference type="EMBL" id="KAJ7733130.1"/>
    </source>
</evidence>
<organism evidence="3 4">
    <name type="scientific">Mycena metata</name>
    <dbReference type="NCBI Taxonomy" id="1033252"/>
    <lineage>
        <taxon>Eukaryota</taxon>
        <taxon>Fungi</taxon>
        <taxon>Dikarya</taxon>
        <taxon>Basidiomycota</taxon>
        <taxon>Agaricomycotina</taxon>
        <taxon>Agaricomycetes</taxon>
        <taxon>Agaricomycetidae</taxon>
        <taxon>Agaricales</taxon>
        <taxon>Marasmiineae</taxon>
        <taxon>Mycenaceae</taxon>
        <taxon>Mycena</taxon>
    </lineage>
</organism>
<feature type="region of interest" description="Disordered" evidence="1">
    <location>
        <begin position="1"/>
        <end position="35"/>
    </location>
</feature>
<sequence length="873" mass="99212">MQLLMRASTRRRKTRKSPKKRTRNPKTLKKAEKKRKKICHCTEGCGKLLAPSTRRAHYRTVNNVLWKDSESEDGGSSGDSESDGNDSAEMNVDNSDNNLFQPPDNIRQQSYSVDPLDMDAKDSSDSDDSDDMSSSDFMSGISDFMSNIESDSELDGLGSEIGMDSEEWADFDEEIDHELPISRDEMIAELEEMLGPDEESELWAQRNETLTEQDRDNIRAFRLKMLSNMPRVAFAQMRHAFRHKLEISSHWVMIHRIAILSCIEPMWFHCCPDSCMAYTGAYKDLTKCEYCNEPRFNALGNPRRLFCYLPIIPRLQGFFMNPEKVKQLLYRHKYNHIPGTISDVFDCEHYRTLCTQRVVVDGHKLSHNYFSNPYDIALGFCTDSYLLFDRRRKGPSATPILAEVYSVPPKTRTHLEDLFCCGVISGPKGPKDAHSYLVPLDDEFLRSRMDGLDFFYRTVLRVSQTWFALQAVPLGKLEQPKELSIFGLRSTGPSKSEYVYDHCAWPIRDLIKKYLQNAQSNHKRDLSSEQEAANDDSSEDWSARVRRTSKAIAREEEEEEGGTDAKAELGEEDGWVDDDGAEGEDIVFDGSDEAEGFQLDDADWSVPDPGELTPPAKNNAKENKRPAEAKKKRDASLEKAQAQGWPTSIRFDELSARVLGFKDEILQLASDSDELHKNSVWREFIESINYQVYKFAAAPDSFQNAKKEAYRGGYFGPQGRSIIGATIEHLISTEIPVDQIIETLTSLVDTPQPWDDTDDETKLILETDFVDFILTPHITISLIALELDLPFDEAWTVFQQSDKIGRVLHPILHTASPQENSPSPIKRKELKSPVAKQKKAQQKKPSQKKTAVNSPKPPAAKHYSTRSTKPQLP</sequence>
<feature type="region of interest" description="Disordered" evidence="1">
    <location>
        <begin position="67"/>
        <end position="142"/>
    </location>
</feature>
<feature type="region of interest" description="Disordered" evidence="1">
    <location>
        <begin position="522"/>
        <end position="587"/>
    </location>
</feature>
<accession>A0AAD7I1P8</accession>
<proteinExistence type="predicted"/>
<reference evidence="3" key="1">
    <citation type="submission" date="2023-03" db="EMBL/GenBank/DDBJ databases">
        <title>Massive genome expansion in bonnet fungi (Mycena s.s.) driven by repeated elements and novel gene families across ecological guilds.</title>
        <authorList>
            <consortium name="Lawrence Berkeley National Laboratory"/>
            <person name="Harder C.B."/>
            <person name="Miyauchi S."/>
            <person name="Viragh M."/>
            <person name="Kuo A."/>
            <person name="Thoen E."/>
            <person name="Andreopoulos B."/>
            <person name="Lu D."/>
            <person name="Skrede I."/>
            <person name="Drula E."/>
            <person name="Henrissat B."/>
            <person name="Morin E."/>
            <person name="Kohler A."/>
            <person name="Barry K."/>
            <person name="LaButti K."/>
            <person name="Morin E."/>
            <person name="Salamov A."/>
            <person name="Lipzen A."/>
            <person name="Mereny Z."/>
            <person name="Hegedus B."/>
            <person name="Baldrian P."/>
            <person name="Stursova M."/>
            <person name="Weitz H."/>
            <person name="Taylor A."/>
            <person name="Grigoriev I.V."/>
            <person name="Nagy L.G."/>
            <person name="Martin F."/>
            <person name="Kauserud H."/>
        </authorList>
    </citation>
    <scope>NUCLEOTIDE SEQUENCE</scope>
    <source>
        <strain evidence="3">CBHHK182m</strain>
    </source>
</reference>
<gene>
    <name evidence="3" type="ORF">B0H16DRAFT_1732424</name>
</gene>
<feature type="domain" description="Restriction of telomere capping protein 4 C-terminal" evidence="2">
    <location>
        <begin position="678"/>
        <end position="810"/>
    </location>
</feature>
<dbReference type="InterPro" id="IPR028094">
    <property type="entry name" value="RTC4_C"/>
</dbReference>
<evidence type="ECO:0000259" key="2">
    <source>
        <dbReference type="Pfam" id="PF14474"/>
    </source>
</evidence>
<name>A0AAD7I1P8_9AGAR</name>
<comment type="caution">
    <text evidence="3">The sequence shown here is derived from an EMBL/GenBank/DDBJ whole genome shotgun (WGS) entry which is preliminary data.</text>
</comment>
<dbReference type="AlphaFoldDB" id="A0AAD7I1P8"/>
<feature type="compositionally biased region" description="Basic residues" evidence="1">
    <location>
        <begin position="836"/>
        <end position="847"/>
    </location>
</feature>
<protein>
    <recommendedName>
        <fullName evidence="2">Restriction of telomere capping protein 4 C-terminal domain-containing protein</fullName>
    </recommendedName>
</protein>
<feature type="region of interest" description="Disordered" evidence="1">
    <location>
        <begin position="600"/>
        <end position="641"/>
    </location>
</feature>
<dbReference type="Pfam" id="PF14474">
    <property type="entry name" value="RTC4"/>
    <property type="match status" value="1"/>
</dbReference>
<evidence type="ECO:0000256" key="1">
    <source>
        <dbReference type="SAM" id="MobiDB-lite"/>
    </source>
</evidence>
<dbReference type="EMBL" id="JARKIB010000140">
    <property type="protein sequence ID" value="KAJ7733130.1"/>
    <property type="molecule type" value="Genomic_DNA"/>
</dbReference>
<keyword evidence="4" id="KW-1185">Reference proteome</keyword>
<feature type="compositionally biased region" description="Basic residues" evidence="1">
    <location>
        <begin position="8"/>
        <end position="35"/>
    </location>
</feature>
<feature type="region of interest" description="Disordered" evidence="1">
    <location>
        <begin position="814"/>
        <end position="873"/>
    </location>
</feature>
<dbReference type="Proteomes" id="UP001215598">
    <property type="component" value="Unassembled WGS sequence"/>
</dbReference>
<feature type="compositionally biased region" description="Polar residues" evidence="1">
    <location>
        <begin position="92"/>
        <end position="112"/>
    </location>
</feature>
<feature type="compositionally biased region" description="Acidic residues" evidence="1">
    <location>
        <begin position="570"/>
        <end position="587"/>
    </location>
</feature>